<dbReference type="AlphaFoldDB" id="C0P5W0"/>
<proteinExistence type="evidence at transcript level"/>
<organism evidence="2">
    <name type="scientific">Zea mays</name>
    <name type="common">Maize</name>
    <dbReference type="NCBI Taxonomy" id="4577"/>
    <lineage>
        <taxon>Eukaryota</taxon>
        <taxon>Viridiplantae</taxon>
        <taxon>Streptophyta</taxon>
        <taxon>Embryophyta</taxon>
        <taxon>Tracheophyta</taxon>
        <taxon>Spermatophyta</taxon>
        <taxon>Magnoliopsida</taxon>
        <taxon>Liliopsida</taxon>
        <taxon>Poales</taxon>
        <taxon>Poaceae</taxon>
        <taxon>PACMAD clade</taxon>
        <taxon>Panicoideae</taxon>
        <taxon>Andropogonodae</taxon>
        <taxon>Andropogoneae</taxon>
        <taxon>Tripsacinae</taxon>
        <taxon>Zea</taxon>
    </lineage>
</organism>
<evidence type="ECO:0000256" key="1">
    <source>
        <dbReference type="SAM" id="MobiDB-lite"/>
    </source>
</evidence>
<dbReference type="ExpressionAtlas" id="C0P5W0">
    <property type="expression patterns" value="baseline and differential"/>
</dbReference>
<name>C0P5W0_MAIZE</name>
<dbReference type="EMBL" id="BT063679">
    <property type="protein sequence ID" value="ACN28376.1"/>
    <property type="molecule type" value="mRNA"/>
</dbReference>
<accession>C0P5W0</accession>
<feature type="region of interest" description="Disordered" evidence="1">
    <location>
        <begin position="1"/>
        <end position="44"/>
    </location>
</feature>
<protein>
    <submittedName>
        <fullName evidence="2">Uncharacterized protein</fullName>
    </submittedName>
</protein>
<evidence type="ECO:0000313" key="2">
    <source>
        <dbReference type="EMBL" id="ACN28376.1"/>
    </source>
</evidence>
<sequence>MRRDAVHGGPSPMARSSEAPKLYGNTSASIGPPRASSHHGTLHRAPRYFLVSPDALTMEDRRRGAAPRAGKAAAGVCRQGCAQGVVILAIWRDPRLRVGFIHCHERIPS</sequence>
<reference evidence="2" key="1">
    <citation type="journal article" date="2009" name="PLoS Genet.">
        <title>Sequencing, mapping, and analysis of 27,455 maize full-length cDNAs.</title>
        <authorList>
            <person name="Soderlund C."/>
            <person name="Descour A."/>
            <person name="Kudrna D."/>
            <person name="Bomhoff M."/>
            <person name="Boyd L."/>
            <person name="Currie J."/>
            <person name="Angelova A."/>
            <person name="Collura K."/>
            <person name="Wissotski M."/>
            <person name="Ashley E."/>
            <person name="Morrow D."/>
            <person name="Fernandes J."/>
            <person name="Walbot V."/>
            <person name="Yu Y."/>
        </authorList>
    </citation>
    <scope>NUCLEOTIDE SEQUENCE</scope>
    <source>
        <strain evidence="2">B73</strain>
    </source>
</reference>
<reference evidence="2" key="2">
    <citation type="submission" date="2012-06" db="EMBL/GenBank/DDBJ databases">
        <authorList>
            <person name="Yu Y."/>
            <person name="Currie J."/>
            <person name="Lomeli R."/>
            <person name="Angelova A."/>
            <person name="Collura K."/>
            <person name="Wissotski M."/>
            <person name="Campos D."/>
            <person name="Kudrna D."/>
            <person name="Golser W."/>
            <person name="Ashely E."/>
            <person name="Descour A."/>
            <person name="Fernandes J."/>
            <person name="Soderlund C."/>
            <person name="Walbot V."/>
        </authorList>
    </citation>
    <scope>NUCLEOTIDE SEQUENCE</scope>
    <source>
        <strain evidence="2">B73</strain>
    </source>
</reference>